<feature type="domain" description="AAA+ ATPase" evidence="8">
    <location>
        <begin position="574"/>
        <end position="729"/>
    </location>
</feature>
<dbReference type="AlphaFoldDB" id="A0A383VIT2"/>
<dbReference type="GO" id="GO:0005737">
    <property type="term" value="C:cytoplasm"/>
    <property type="evidence" value="ECO:0007669"/>
    <property type="project" value="TreeGrafter"/>
</dbReference>
<accession>A0A383VIT2</accession>
<evidence type="ECO:0000259" key="8">
    <source>
        <dbReference type="SMART" id="SM00382"/>
    </source>
</evidence>
<evidence type="ECO:0000256" key="5">
    <source>
        <dbReference type="ARBA" id="ARBA00023186"/>
    </source>
</evidence>
<comment type="similarity">
    <text evidence="1">Belongs to the ClpA/ClpB family.</text>
</comment>
<keyword evidence="5" id="KW-0143">Chaperone</keyword>
<keyword evidence="6" id="KW-0175">Coiled coil</keyword>
<dbReference type="InterPro" id="IPR019489">
    <property type="entry name" value="Clp_ATPase_C"/>
</dbReference>
<evidence type="ECO:0000256" key="1">
    <source>
        <dbReference type="ARBA" id="ARBA00008675"/>
    </source>
</evidence>
<dbReference type="PANTHER" id="PTHR11638">
    <property type="entry name" value="ATP-DEPENDENT CLP PROTEASE"/>
    <property type="match status" value="1"/>
</dbReference>
<feature type="domain" description="Clp ATPase C-terminal" evidence="9">
    <location>
        <begin position="764"/>
        <end position="855"/>
    </location>
</feature>
<dbReference type="Gene3D" id="1.10.8.60">
    <property type="match status" value="1"/>
</dbReference>
<keyword evidence="2" id="KW-0677">Repeat</keyword>
<dbReference type="PROSITE" id="PS00871">
    <property type="entry name" value="CLPAB_2"/>
    <property type="match status" value="1"/>
</dbReference>
<dbReference type="SMART" id="SM01086">
    <property type="entry name" value="ClpB_D2-small"/>
    <property type="match status" value="1"/>
</dbReference>
<dbReference type="GO" id="GO:0005524">
    <property type="term" value="F:ATP binding"/>
    <property type="evidence" value="ECO:0007669"/>
    <property type="project" value="UniProtKB-KW"/>
</dbReference>
<evidence type="ECO:0008006" key="12">
    <source>
        <dbReference type="Google" id="ProtNLM"/>
    </source>
</evidence>
<dbReference type="InterPro" id="IPR028299">
    <property type="entry name" value="ClpA/B_CS2"/>
</dbReference>
<evidence type="ECO:0000259" key="9">
    <source>
        <dbReference type="SMART" id="SM01086"/>
    </source>
</evidence>
<dbReference type="InterPro" id="IPR041546">
    <property type="entry name" value="ClpA/ClpB_AAA_lid"/>
</dbReference>
<feature type="compositionally biased region" description="Low complexity" evidence="7">
    <location>
        <begin position="873"/>
        <end position="898"/>
    </location>
</feature>
<reference evidence="10 11" key="1">
    <citation type="submission" date="2016-10" db="EMBL/GenBank/DDBJ databases">
        <authorList>
            <person name="Cai Z."/>
        </authorList>
    </citation>
    <scope>NUCLEOTIDE SEQUENCE [LARGE SCALE GENOMIC DNA]</scope>
</reference>
<evidence type="ECO:0000256" key="4">
    <source>
        <dbReference type="ARBA" id="ARBA00022840"/>
    </source>
</evidence>
<dbReference type="PRINTS" id="PR00300">
    <property type="entry name" value="CLPPROTEASEA"/>
</dbReference>
<evidence type="ECO:0000313" key="10">
    <source>
        <dbReference type="EMBL" id="SZX65437.1"/>
    </source>
</evidence>
<dbReference type="GO" id="GO:0034605">
    <property type="term" value="P:cellular response to heat"/>
    <property type="evidence" value="ECO:0007669"/>
    <property type="project" value="TreeGrafter"/>
</dbReference>
<name>A0A383VIT2_TETOB</name>
<feature type="compositionally biased region" description="Low complexity" evidence="7">
    <location>
        <begin position="9"/>
        <end position="23"/>
    </location>
</feature>
<feature type="region of interest" description="Disordered" evidence="7">
    <location>
        <begin position="484"/>
        <end position="507"/>
    </location>
</feature>
<evidence type="ECO:0000256" key="7">
    <source>
        <dbReference type="SAM" id="MobiDB-lite"/>
    </source>
</evidence>
<dbReference type="SUPFAM" id="SSF81923">
    <property type="entry name" value="Double Clp-N motif"/>
    <property type="match status" value="1"/>
</dbReference>
<proteinExistence type="inferred from homology"/>
<dbReference type="InterPro" id="IPR027417">
    <property type="entry name" value="P-loop_NTPase"/>
</dbReference>
<dbReference type="InterPro" id="IPR050130">
    <property type="entry name" value="ClpA_ClpB"/>
</dbReference>
<feature type="region of interest" description="Disordered" evidence="7">
    <location>
        <begin position="1036"/>
        <end position="1058"/>
    </location>
</feature>
<keyword evidence="3" id="KW-0547">Nucleotide-binding</keyword>
<dbReference type="EMBL" id="FNXT01000638">
    <property type="protein sequence ID" value="SZX65437.1"/>
    <property type="molecule type" value="Genomic_DNA"/>
</dbReference>
<dbReference type="InterPro" id="IPR003959">
    <property type="entry name" value="ATPase_AAA_core"/>
</dbReference>
<dbReference type="Gene3D" id="3.40.50.300">
    <property type="entry name" value="P-loop containing nucleotide triphosphate hydrolases"/>
    <property type="match status" value="4"/>
</dbReference>
<protein>
    <recommendedName>
        <fullName evidence="12">Clp R domain-containing protein</fullName>
    </recommendedName>
</protein>
<dbReference type="Pfam" id="PF07724">
    <property type="entry name" value="AAA_2"/>
    <property type="match status" value="1"/>
</dbReference>
<feature type="coiled-coil region" evidence="6">
    <location>
        <begin position="377"/>
        <end position="466"/>
    </location>
</feature>
<organism evidence="10 11">
    <name type="scientific">Tetradesmus obliquus</name>
    <name type="common">Green alga</name>
    <name type="synonym">Acutodesmus obliquus</name>
    <dbReference type="NCBI Taxonomy" id="3088"/>
    <lineage>
        <taxon>Eukaryota</taxon>
        <taxon>Viridiplantae</taxon>
        <taxon>Chlorophyta</taxon>
        <taxon>core chlorophytes</taxon>
        <taxon>Chlorophyceae</taxon>
        <taxon>CS clade</taxon>
        <taxon>Sphaeropleales</taxon>
        <taxon>Scenedesmaceae</taxon>
        <taxon>Tetradesmus</taxon>
    </lineage>
</organism>
<keyword evidence="11" id="KW-1185">Reference proteome</keyword>
<dbReference type="CDD" id="cd00009">
    <property type="entry name" value="AAA"/>
    <property type="match status" value="1"/>
</dbReference>
<dbReference type="STRING" id="3088.A0A383VIT2"/>
<dbReference type="Proteomes" id="UP000256970">
    <property type="component" value="Unassembled WGS sequence"/>
</dbReference>
<dbReference type="InterPro" id="IPR001270">
    <property type="entry name" value="ClpA/B"/>
</dbReference>
<evidence type="ECO:0000256" key="6">
    <source>
        <dbReference type="SAM" id="Coils"/>
    </source>
</evidence>
<dbReference type="Pfam" id="PF10431">
    <property type="entry name" value="ClpB_D2-small"/>
    <property type="match status" value="1"/>
</dbReference>
<feature type="region of interest" description="Disordered" evidence="7">
    <location>
        <begin position="863"/>
        <end position="1022"/>
    </location>
</feature>
<feature type="compositionally biased region" description="Acidic residues" evidence="7">
    <location>
        <begin position="983"/>
        <end position="996"/>
    </location>
</feature>
<dbReference type="InterPro" id="IPR003593">
    <property type="entry name" value="AAA+_ATPase"/>
</dbReference>
<feature type="region of interest" description="Disordered" evidence="7">
    <location>
        <begin position="1"/>
        <end position="42"/>
    </location>
</feature>
<dbReference type="CDD" id="cd19499">
    <property type="entry name" value="RecA-like_ClpB_Hsp104-like"/>
    <property type="match status" value="1"/>
</dbReference>
<keyword evidence="4" id="KW-0067">ATP-binding</keyword>
<evidence type="ECO:0000256" key="3">
    <source>
        <dbReference type="ARBA" id="ARBA00022741"/>
    </source>
</evidence>
<dbReference type="InterPro" id="IPR036628">
    <property type="entry name" value="Clp_N_dom_sf"/>
</dbReference>
<dbReference type="SUPFAM" id="SSF52540">
    <property type="entry name" value="P-loop containing nucleoside triphosphate hydrolases"/>
    <property type="match status" value="2"/>
</dbReference>
<gene>
    <name evidence="10" type="ORF">BQ4739_LOCUS5864</name>
</gene>
<dbReference type="FunFam" id="3.40.50.300:FF:000120">
    <property type="entry name" value="ATP-dependent chaperone ClpB"/>
    <property type="match status" value="1"/>
</dbReference>
<feature type="compositionally biased region" description="Low complexity" evidence="7">
    <location>
        <begin position="963"/>
        <end position="979"/>
    </location>
</feature>
<evidence type="ECO:0000256" key="2">
    <source>
        <dbReference type="ARBA" id="ARBA00022737"/>
    </source>
</evidence>
<dbReference type="SMART" id="SM00382">
    <property type="entry name" value="AAA"/>
    <property type="match status" value="2"/>
</dbReference>
<feature type="domain" description="AAA+ ATPase" evidence="8">
    <location>
        <begin position="161"/>
        <end position="304"/>
    </location>
</feature>
<dbReference type="GO" id="GO:0016887">
    <property type="term" value="F:ATP hydrolysis activity"/>
    <property type="evidence" value="ECO:0007669"/>
    <property type="project" value="InterPro"/>
</dbReference>
<sequence length="1058" mass="113766">MSKKKGGKNPKAPNATAGAAAAGDSQASGHPAAGAVEKEDDESIMREVLQDYLAKAESFRTDLNDKRLTVEHMVLAMAEDPRFGEILSVAEGLDSENIKKAIRKSRVVFNRGGADEPQSDPGVLAKYSRDITGLAADGKLDPVIGRHDEMRRLIDVLCRRTKNSVVLLGEPGVGKSSIIHGLAQRLAVGDVPDSLKEARLLGLELGLLMAGATFPGEFEERLRGVLAELTAAGPKAVLFIDDIHGITGPNAQQGGGVMDASVLLKPLLARGEVRVVGCTSLDKYRKFIEKDPGLERRFQTVNIEAPNVHETLSILRGLRHKYEAHHGVRINDAALAAAAALSDRYLPDRHLPDKAIDLIDEAASKVKTDLVLKPEALDRAERRIRQLQAERKVLLRVAELDSSAAADLEALEAELSLLREQQSSLSAAAEVEAQESERTQRLQDDLDRLDAEIDAAEEAGDGAKAEALRKARRAELIRKLRQLQRRAAGPKGSKGGSGSSAKMSRAEVGEPDVARIISAWTGIPLTKLVESEADKLLGLAEELHRRIIGQDEAVVAVAEAIQRSRAGMKDPNGPIASFLFLGPTGVGKTELAKALAQNLFNTEQAMVRLDMSEYMEKHAVAKLIGAPPGYVGYDEGGQLTEQVRRRPYSVVLFDEVRRRPYSVVLFDEVEKAHVDVFNLLLQILDDGRVTDSQGRVVSFKNAIIIMTSNLGSAEIFNHAYKAQQAKAGAAQETDVRELVMERVRRHFQPEFLNRIDEFIIFDPLSSSQIGTIVGLRCKGVASRVAEKKMALALKDSAIQHLAAVGYDPVYGARPVKRAIQRELETPLAQALLRGQFQEGDTIIIEAAEPGQGLQYFRVPAPLDPLAESDSEEPAAASSSSSSKAGGSKPQQQQQQQQQPIRVHIPSVNRHVNSFGAGNGISSGPAAATKPQLPPTGSQDASSSSSSSLKYDPLSQRGSKKGSSKAGSSSSSSKAPAGLSTPAADDDDDMPALEMDTEGQQQQQDGPAPVREGSSNSVSALMSGMDESVAARLDQANLPAFLRTPVRRDGDDALPTQSN</sequence>
<dbReference type="Pfam" id="PF00004">
    <property type="entry name" value="AAA"/>
    <property type="match status" value="1"/>
</dbReference>
<dbReference type="Pfam" id="PF17871">
    <property type="entry name" value="AAA_lid_9"/>
    <property type="match status" value="1"/>
</dbReference>
<dbReference type="PANTHER" id="PTHR11638:SF18">
    <property type="entry name" value="HEAT SHOCK PROTEIN 104"/>
    <property type="match status" value="1"/>
</dbReference>
<evidence type="ECO:0000313" key="11">
    <source>
        <dbReference type="Proteomes" id="UP000256970"/>
    </source>
</evidence>